<name>A0A3D8R8R1_9HELO</name>
<feature type="domain" description="NmrA-like" evidence="3">
    <location>
        <begin position="18"/>
        <end position="150"/>
    </location>
</feature>
<dbReference type="OrthoDB" id="419598at2759"/>
<evidence type="ECO:0000313" key="4">
    <source>
        <dbReference type="EMBL" id="RDW70340.1"/>
    </source>
</evidence>
<dbReference type="Gene3D" id="3.40.50.720">
    <property type="entry name" value="NAD(P)-binding Rossmann-like Domain"/>
    <property type="match status" value="1"/>
</dbReference>
<evidence type="ECO:0000256" key="1">
    <source>
        <dbReference type="ARBA" id="ARBA00022857"/>
    </source>
</evidence>
<dbReference type="GO" id="GO:0016491">
    <property type="term" value="F:oxidoreductase activity"/>
    <property type="evidence" value="ECO:0007669"/>
    <property type="project" value="UniProtKB-KW"/>
</dbReference>
<dbReference type="PANTHER" id="PTHR47706:SF7">
    <property type="entry name" value="CIPA-LIKE, PUTATIVE (AFU_ORTHOLOGUE AFUA_1G01630)-RELATED"/>
    <property type="match status" value="1"/>
</dbReference>
<keyword evidence="5" id="KW-1185">Reference proteome</keyword>
<reference evidence="4 5" key="1">
    <citation type="journal article" date="2018" name="IMA Fungus">
        <title>IMA Genome-F 9: Draft genome sequence of Annulohypoxylon stygium, Aspergillus mulundensis, Berkeleyomyces basicola (syn. Thielaviopsis basicola), Ceratocystis smalleyi, two Cercospora beticola strains, Coleophoma cylindrospora, Fusarium fracticaudum, Phialophora cf. hyalina, and Morchella septimelata.</title>
        <authorList>
            <person name="Wingfield B.D."/>
            <person name="Bills G.F."/>
            <person name="Dong Y."/>
            <person name="Huang W."/>
            <person name="Nel W.J."/>
            <person name="Swalarsk-Parry B.S."/>
            <person name="Vaghefi N."/>
            <person name="Wilken P.M."/>
            <person name="An Z."/>
            <person name="de Beer Z.W."/>
            <person name="De Vos L."/>
            <person name="Chen L."/>
            <person name="Duong T.A."/>
            <person name="Gao Y."/>
            <person name="Hammerbacher A."/>
            <person name="Kikkert J.R."/>
            <person name="Li Y."/>
            <person name="Li H."/>
            <person name="Li K."/>
            <person name="Li Q."/>
            <person name="Liu X."/>
            <person name="Ma X."/>
            <person name="Naidoo K."/>
            <person name="Pethybridge S.J."/>
            <person name="Sun J."/>
            <person name="Steenkamp E.T."/>
            <person name="van der Nest M.A."/>
            <person name="van Wyk S."/>
            <person name="Wingfield M.J."/>
            <person name="Xiong C."/>
            <person name="Yue Q."/>
            <person name="Zhang X."/>
        </authorList>
    </citation>
    <scope>NUCLEOTIDE SEQUENCE [LARGE SCALE GENOMIC DNA]</scope>
    <source>
        <strain evidence="4 5">BP5796</strain>
    </source>
</reference>
<dbReference type="InterPro" id="IPR008030">
    <property type="entry name" value="NmrA-like"/>
</dbReference>
<dbReference type="InterPro" id="IPR051609">
    <property type="entry name" value="NmrA/Isoflavone_reductase-like"/>
</dbReference>
<proteinExistence type="predicted"/>
<dbReference type="EMBL" id="PDLN01000012">
    <property type="protein sequence ID" value="RDW70340.1"/>
    <property type="molecule type" value="Genomic_DNA"/>
</dbReference>
<accession>A0A3D8R8R1</accession>
<dbReference type="Pfam" id="PF05368">
    <property type="entry name" value="NmrA"/>
    <property type="match status" value="1"/>
</dbReference>
<comment type="caution">
    <text evidence="4">The sequence shown here is derived from an EMBL/GenBank/DDBJ whole genome shotgun (WGS) entry which is preliminary data.</text>
</comment>
<dbReference type="SUPFAM" id="SSF51735">
    <property type="entry name" value="NAD(P)-binding Rossmann-fold domains"/>
    <property type="match status" value="1"/>
</dbReference>
<evidence type="ECO:0000256" key="2">
    <source>
        <dbReference type="ARBA" id="ARBA00023002"/>
    </source>
</evidence>
<dbReference type="AlphaFoldDB" id="A0A3D8R8R1"/>
<dbReference type="InterPro" id="IPR036291">
    <property type="entry name" value="NAD(P)-bd_dom_sf"/>
</dbReference>
<keyword evidence="2" id="KW-0560">Oxidoreductase</keyword>
<keyword evidence="1" id="KW-0521">NADP</keyword>
<protein>
    <recommendedName>
        <fullName evidence="3">NmrA-like domain-containing protein</fullName>
    </recommendedName>
</protein>
<dbReference type="PANTHER" id="PTHR47706">
    <property type="entry name" value="NMRA-LIKE FAMILY PROTEIN"/>
    <property type="match status" value="1"/>
</dbReference>
<organism evidence="4 5">
    <name type="scientific">Coleophoma crateriformis</name>
    <dbReference type="NCBI Taxonomy" id="565419"/>
    <lineage>
        <taxon>Eukaryota</taxon>
        <taxon>Fungi</taxon>
        <taxon>Dikarya</taxon>
        <taxon>Ascomycota</taxon>
        <taxon>Pezizomycotina</taxon>
        <taxon>Leotiomycetes</taxon>
        <taxon>Helotiales</taxon>
        <taxon>Dermateaceae</taxon>
        <taxon>Coleophoma</taxon>
    </lineage>
</organism>
<dbReference type="Gene3D" id="3.90.25.10">
    <property type="entry name" value="UDP-galactose 4-epimerase, domain 1"/>
    <property type="match status" value="1"/>
</dbReference>
<evidence type="ECO:0000259" key="3">
    <source>
        <dbReference type="Pfam" id="PF05368"/>
    </source>
</evidence>
<evidence type="ECO:0000313" key="5">
    <source>
        <dbReference type="Proteomes" id="UP000256328"/>
    </source>
</evidence>
<sequence>MAQAYAKSQPSGFQNHIKNIAVVGAGGNVGSYIVAALLANGLHTITALTRPGSTSVLPPGITTKHIDYTSQPSLVSALQGQDALIITMAATAPPDQEAALIRAAAEAGVRWVMPNEWGQDSSHPGLRQDLAILTARLEKTRQLIEELGVSHWLVIPSGFWYEYSLAGSEWQYGFDFAERRVTFYGDGTQKINTSTWPQVGRAVAALLAFKILPDDEDDQSEAVLSRFQNQRCYMSSFRVSQKDMWESAMRVTGTKESDWTVSYEDVHERFQNGLEKFQKGNMEGFAQLLYVRTFFPDGAGEYETSKGLHNELLGLPQEDFDECTKRAIEMAKTSAGTY</sequence>
<gene>
    <name evidence="4" type="ORF">BP5796_08737</name>
</gene>
<dbReference type="Proteomes" id="UP000256328">
    <property type="component" value="Unassembled WGS sequence"/>
</dbReference>